<name>A0A1I5MW15_9PSEU</name>
<evidence type="ECO:0000256" key="1">
    <source>
        <dbReference type="SAM" id="Phobius"/>
    </source>
</evidence>
<feature type="transmembrane region" description="Helical" evidence="1">
    <location>
        <begin position="7"/>
        <end position="26"/>
    </location>
</feature>
<keyword evidence="1" id="KW-0812">Transmembrane</keyword>
<proteinExistence type="predicted"/>
<feature type="transmembrane region" description="Helical" evidence="1">
    <location>
        <begin position="79"/>
        <end position="99"/>
    </location>
</feature>
<dbReference type="RefSeq" id="WP_093573969.1">
    <property type="nucleotide sequence ID" value="NZ_FOWC01000004.1"/>
</dbReference>
<organism evidence="2 3">
    <name type="scientific">Amycolatopsis rubida</name>
    <dbReference type="NCBI Taxonomy" id="112413"/>
    <lineage>
        <taxon>Bacteria</taxon>
        <taxon>Bacillati</taxon>
        <taxon>Actinomycetota</taxon>
        <taxon>Actinomycetes</taxon>
        <taxon>Pseudonocardiales</taxon>
        <taxon>Pseudonocardiaceae</taxon>
        <taxon>Amycolatopsis</taxon>
    </lineage>
</organism>
<dbReference type="STRING" id="112413.SAMN05421854_104166"/>
<feature type="transmembrane region" description="Helical" evidence="1">
    <location>
        <begin position="53"/>
        <end position="72"/>
    </location>
</feature>
<feature type="transmembrane region" description="Helical" evidence="1">
    <location>
        <begin position="111"/>
        <end position="130"/>
    </location>
</feature>
<keyword evidence="1" id="KW-1133">Transmembrane helix</keyword>
<dbReference type="OrthoDB" id="74134at2"/>
<evidence type="ECO:0008006" key="4">
    <source>
        <dbReference type="Google" id="ProtNLM"/>
    </source>
</evidence>
<accession>A0A1I5MW15</accession>
<reference evidence="2 3" key="1">
    <citation type="submission" date="2016-10" db="EMBL/GenBank/DDBJ databases">
        <authorList>
            <person name="de Groot N.N."/>
        </authorList>
    </citation>
    <scope>NUCLEOTIDE SEQUENCE [LARGE SCALE GENOMIC DNA]</scope>
    <source>
        <strain evidence="2 3">DSM 44637</strain>
    </source>
</reference>
<gene>
    <name evidence="2" type="ORF">SAMN05421854_104166</name>
</gene>
<dbReference type="EMBL" id="FOWC01000004">
    <property type="protein sequence ID" value="SFP13694.1"/>
    <property type="molecule type" value="Genomic_DNA"/>
</dbReference>
<sequence>MQRTITRILLILLGLYTLVQGLWPLLDPMGFYQDFPGFRHGWVSMDGPYNEHFIIDFGGLSLALGAMLMGAAVMGATTVARLVAIAALLFAVPHLIYHAGHLGHYPQLDQVLIIGGLAVTVLLPLVVLLVPGRRIEVSSTAIP</sequence>
<evidence type="ECO:0000313" key="2">
    <source>
        <dbReference type="EMBL" id="SFP13694.1"/>
    </source>
</evidence>
<protein>
    <recommendedName>
        <fullName evidence="4">DoxX family protein</fullName>
    </recommendedName>
</protein>
<keyword evidence="1" id="KW-0472">Membrane</keyword>
<evidence type="ECO:0000313" key="3">
    <source>
        <dbReference type="Proteomes" id="UP000199137"/>
    </source>
</evidence>
<dbReference type="Proteomes" id="UP000199137">
    <property type="component" value="Unassembled WGS sequence"/>
</dbReference>
<dbReference type="AlphaFoldDB" id="A0A1I5MW15"/>